<dbReference type="InterPro" id="IPR036582">
    <property type="entry name" value="Mao_N_sf"/>
</dbReference>
<dbReference type="InterPro" id="IPR012854">
    <property type="entry name" value="Cu_amine_oxidase-like_N"/>
</dbReference>
<reference evidence="2 3" key="1">
    <citation type="submission" date="2019-10" db="EMBL/GenBank/DDBJ databases">
        <title>Description of Paenibacillus terricola sp. nov.</title>
        <authorList>
            <person name="Carlier A."/>
            <person name="Qi S."/>
        </authorList>
    </citation>
    <scope>NUCLEOTIDE SEQUENCE [LARGE SCALE GENOMIC DNA]</scope>
    <source>
        <strain evidence="2 3">LMG 31459</strain>
    </source>
</reference>
<dbReference type="SUPFAM" id="SSF55383">
    <property type="entry name" value="Copper amine oxidase, domain N"/>
    <property type="match status" value="1"/>
</dbReference>
<dbReference type="Gene3D" id="3.30.457.10">
    <property type="entry name" value="Copper amine oxidase-like, N-terminal domain"/>
    <property type="match status" value="1"/>
</dbReference>
<gene>
    <name evidence="2" type="ORF">GC101_26460</name>
</gene>
<organism evidence="2 3">
    <name type="scientific">Paenibacillus phytohabitans</name>
    <dbReference type="NCBI Taxonomy" id="2654978"/>
    <lineage>
        <taxon>Bacteria</taxon>
        <taxon>Bacillati</taxon>
        <taxon>Bacillota</taxon>
        <taxon>Bacilli</taxon>
        <taxon>Bacillales</taxon>
        <taxon>Paenibacillaceae</taxon>
        <taxon>Paenibacillus</taxon>
    </lineage>
</organism>
<dbReference type="Pfam" id="PF07833">
    <property type="entry name" value="Cu_amine_oxidN1"/>
    <property type="match status" value="1"/>
</dbReference>
<evidence type="ECO:0000313" key="3">
    <source>
        <dbReference type="Proteomes" id="UP000596857"/>
    </source>
</evidence>
<name>A0ABX1YQS2_9BACL</name>
<evidence type="ECO:0000259" key="1">
    <source>
        <dbReference type="Pfam" id="PF07833"/>
    </source>
</evidence>
<feature type="domain" description="Copper amine oxidase-like N-terminal" evidence="1">
    <location>
        <begin position="55"/>
        <end position="151"/>
    </location>
</feature>
<protein>
    <recommendedName>
        <fullName evidence="1">Copper amine oxidase-like N-terminal domain-containing protein</fullName>
    </recommendedName>
</protein>
<dbReference type="Proteomes" id="UP000596857">
    <property type="component" value="Unassembled WGS sequence"/>
</dbReference>
<accession>A0ABX1YQS2</accession>
<proteinExistence type="predicted"/>
<sequence>MIHPMKKRKKLLVVLLLAAGMSLALLIGVSAGKVQAAAKEYQVLLKINDYYVLYTAPKAPYVDSQGRMMIPLRSISELLGAKVSYDAKSKTATIGMDDVTVMFTIRSKSVSVNGVARSMDTIPVLEQNSMFIPVSVLAGSLGIVSKWDQSNHLYTMTGDTLMQTDIIKLAIEDLERSAFRAPPGAIISNEAFRPVSYTYDAAKGSFTVKSQNITGNDIPAGASDVAAYVVFKDSVQFPVQKRDRPAVGKGGFTLVTAQKQSPYPPLYLLVKGRLLDRSPI</sequence>
<evidence type="ECO:0000313" key="2">
    <source>
        <dbReference type="EMBL" id="NOU82416.1"/>
    </source>
</evidence>
<dbReference type="EMBL" id="WHOB01000078">
    <property type="protein sequence ID" value="NOU82416.1"/>
    <property type="molecule type" value="Genomic_DNA"/>
</dbReference>
<keyword evidence="3" id="KW-1185">Reference proteome</keyword>
<comment type="caution">
    <text evidence="2">The sequence shown here is derived from an EMBL/GenBank/DDBJ whole genome shotgun (WGS) entry which is preliminary data.</text>
</comment>